<protein>
    <submittedName>
        <fullName evidence="2">Uncharacterized protein</fullName>
    </submittedName>
</protein>
<proteinExistence type="predicted"/>
<dbReference type="Proteomes" id="UP000886653">
    <property type="component" value="Unassembled WGS sequence"/>
</dbReference>
<comment type="caution">
    <text evidence="2">The sequence shown here is derived from an EMBL/GenBank/DDBJ whole genome shotgun (WGS) entry which is preliminary data.</text>
</comment>
<organism evidence="2 3">
    <name type="scientific">Cronartium quercuum f. sp. fusiforme G11</name>
    <dbReference type="NCBI Taxonomy" id="708437"/>
    <lineage>
        <taxon>Eukaryota</taxon>
        <taxon>Fungi</taxon>
        <taxon>Dikarya</taxon>
        <taxon>Basidiomycota</taxon>
        <taxon>Pucciniomycotina</taxon>
        <taxon>Pucciniomycetes</taxon>
        <taxon>Pucciniales</taxon>
        <taxon>Coleosporiaceae</taxon>
        <taxon>Cronartium</taxon>
    </lineage>
</organism>
<accession>A0A9P6ND41</accession>
<feature type="region of interest" description="Disordered" evidence="1">
    <location>
        <begin position="52"/>
        <end position="89"/>
    </location>
</feature>
<gene>
    <name evidence="2" type="ORF">CROQUDRAFT_673820</name>
</gene>
<keyword evidence="3" id="KW-1185">Reference proteome</keyword>
<name>A0A9P6ND41_9BASI</name>
<dbReference type="AlphaFoldDB" id="A0A9P6ND41"/>
<evidence type="ECO:0000313" key="3">
    <source>
        <dbReference type="Proteomes" id="UP000886653"/>
    </source>
</evidence>
<evidence type="ECO:0000313" key="2">
    <source>
        <dbReference type="EMBL" id="KAG0141979.1"/>
    </source>
</evidence>
<dbReference type="EMBL" id="MU167364">
    <property type="protein sequence ID" value="KAG0141979.1"/>
    <property type="molecule type" value="Genomic_DNA"/>
</dbReference>
<reference evidence="2" key="1">
    <citation type="submission" date="2013-11" db="EMBL/GenBank/DDBJ databases">
        <title>Genome sequence of the fusiform rust pathogen reveals effectors for host alternation and coevolution with pine.</title>
        <authorList>
            <consortium name="DOE Joint Genome Institute"/>
            <person name="Smith K."/>
            <person name="Pendleton A."/>
            <person name="Kubisiak T."/>
            <person name="Anderson C."/>
            <person name="Salamov A."/>
            <person name="Aerts A."/>
            <person name="Riley R."/>
            <person name="Clum A."/>
            <person name="Lindquist E."/>
            <person name="Ence D."/>
            <person name="Campbell M."/>
            <person name="Kronenberg Z."/>
            <person name="Feau N."/>
            <person name="Dhillon B."/>
            <person name="Hamelin R."/>
            <person name="Burleigh J."/>
            <person name="Smith J."/>
            <person name="Yandell M."/>
            <person name="Nelson C."/>
            <person name="Grigoriev I."/>
            <person name="Davis J."/>
        </authorList>
    </citation>
    <scope>NUCLEOTIDE SEQUENCE</scope>
    <source>
        <strain evidence="2">G11</strain>
    </source>
</reference>
<sequence>MSIKQTHADLNENVTLRSKVEEERASGKLASRRVAVLDLASAKSINIIQSESESRPATPNLNHDVSFIISPTTPRNTTQRHLNETSSTPVTPINPYRPILFSPSNFFTPTQKPRNERDLYAIFFSKLESNQVQLLRDRQSWSPSPSSSRFSSRI</sequence>
<evidence type="ECO:0000256" key="1">
    <source>
        <dbReference type="SAM" id="MobiDB-lite"/>
    </source>
</evidence>
<feature type="region of interest" description="Disordered" evidence="1">
    <location>
        <begin position="135"/>
        <end position="154"/>
    </location>
</feature>
<dbReference type="OrthoDB" id="10393343at2759"/>
<feature type="compositionally biased region" description="Low complexity" evidence="1">
    <location>
        <begin position="140"/>
        <end position="154"/>
    </location>
</feature>